<proteinExistence type="predicted"/>
<reference evidence="2" key="1">
    <citation type="journal article" date="2010" name="PLoS Negl. Trop. Dis.">
        <title>The genome sequence of Trypanosoma brucei gambiense, causative agent of chronic human african trypanosomiasis.</title>
        <authorList>
            <person name="Jackson A.P."/>
            <person name="Sanders M."/>
            <person name="Berry A."/>
            <person name="McQuillan J."/>
            <person name="Aslett M.A."/>
            <person name="Quail M.A."/>
            <person name="Chukualim B."/>
            <person name="Capewell P."/>
            <person name="MacLeod A."/>
            <person name="Melville S.E."/>
            <person name="Gibson W."/>
            <person name="Barry J.D."/>
            <person name="Berriman M."/>
            <person name="Hertz-Fowler C."/>
        </authorList>
    </citation>
    <scope>NUCLEOTIDE SEQUENCE [LARGE SCALE GENOMIC DNA]</scope>
    <source>
        <strain evidence="2">MHOM/CI/86/DAL972</strain>
    </source>
</reference>
<dbReference type="RefSeq" id="XP_011774307.1">
    <property type="nucleotide sequence ID" value="XM_011776005.1"/>
</dbReference>
<organism evidence="1 2">
    <name type="scientific">Trypanosoma brucei gambiense (strain MHOM/CI/86/DAL972)</name>
    <dbReference type="NCBI Taxonomy" id="679716"/>
    <lineage>
        <taxon>Eukaryota</taxon>
        <taxon>Discoba</taxon>
        <taxon>Euglenozoa</taxon>
        <taxon>Kinetoplastea</taxon>
        <taxon>Metakinetoplastina</taxon>
        <taxon>Trypanosomatida</taxon>
        <taxon>Trypanosomatidae</taxon>
        <taxon>Trypanosoma</taxon>
    </lineage>
</organism>
<protein>
    <submittedName>
        <fullName evidence="1">Uncharacterized protein</fullName>
    </submittedName>
</protein>
<dbReference type="EMBL" id="FN554970">
    <property type="protein sequence ID" value="CBH12024.1"/>
    <property type="molecule type" value="Genomic_DNA"/>
</dbReference>
<evidence type="ECO:0000313" key="1">
    <source>
        <dbReference type="EMBL" id="CBH12024.1"/>
    </source>
</evidence>
<dbReference type="Proteomes" id="UP000002316">
    <property type="component" value="Chromosome 7"/>
</dbReference>
<gene>
    <name evidence="1" type="ORF">TbgDal_VII45</name>
</gene>
<dbReference type="GeneID" id="23862668"/>
<dbReference type="KEGG" id="tbg:TbgDal_VII45"/>
<sequence length="112" mass="12360">MGSTTLFHSNSQFFFKKGKMKTKQCRNAHFTPNGITTFQLCSAQQQSIFLVKCVSRMTQTYMSTPMLICIASKSVIASQKIFNSSCGQCGNLIMSLIKSTNMLNPSQLSSSP</sequence>
<dbReference type="AlphaFoldDB" id="C9ZRN8"/>
<evidence type="ECO:0000313" key="2">
    <source>
        <dbReference type="Proteomes" id="UP000002316"/>
    </source>
</evidence>
<accession>C9ZRN8</accession>
<name>C9ZRN8_TRYB9</name>